<dbReference type="GO" id="GO:0005886">
    <property type="term" value="C:plasma membrane"/>
    <property type="evidence" value="ECO:0007669"/>
    <property type="project" value="TreeGrafter"/>
</dbReference>
<dbReference type="PANTHER" id="PTHR11706">
    <property type="entry name" value="SOLUTE CARRIER PROTEIN FAMILY 11 MEMBER"/>
    <property type="match status" value="1"/>
</dbReference>
<feature type="transmembrane region" description="Helical" evidence="7">
    <location>
        <begin position="322"/>
        <end position="343"/>
    </location>
</feature>
<keyword evidence="3 7" id="KW-0812">Transmembrane</keyword>
<comment type="subcellular location">
    <subcellularLocation>
        <location evidence="1">Membrane</location>
        <topology evidence="1">Multi-pass membrane protein</topology>
    </subcellularLocation>
</comment>
<gene>
    <name evidence="8" type="ORF">IEQ34_016447</name>
</gene>
<evidence type="ECO:0000256" key="3">
    <source>
        <dbReference type="ARBA" id="ARBA00022692"/>
    </source>
</evidence>
<evidence type="ECO:0000313" key="8">
    <source>
        <dbReference type="EMBL" id="KAH0454523.1"/>
    </source>
</evidence>
<dbReference type="Pfam" id="PF01566">
    <property type="entry name" value="Nramp"/>
    <property type="match status" value="1"/>
</dbReference>
<feature type="transmembrane region" description="Helical" evidence="7">
    <location>
        <begin position="1275"/>
        <end position="1296"/>
    </location>
</feature>
<feature type="transmembrane region" description="Helical" evidence="7">
    <location>
        <begin position="385"/>
        <end position="409"/>
    </location>
</feature>
<reference evidence="8 9" key="1">
    <citation type="journal article" date="2021" name="Hortic Res">
        <title>Chromosome-scale assembly of the Dendrobium chrysotoxum genome enhances the understanding of orchid evolution.</title>
        <authorList>
            <person name="Zhang Y."/>
            <person name="Zhang G.Q."/>
            <person name="Zhang D."/>
            <person name="Liu X.D."/>
            <person name="Xu X.Y."/>
            <person name="Sun W.H."/>
            <person name="Yu X."/>
            <person name="Zhu X."/>
            <person name="Wang Z.W."/>
            <person name="Zhao X."/>
            <person name="Zhong W.Y."/>
            <person name="Chen H."/>
            <person name="Yin W.L."/>
            <person name="Huang T."/>
            <person name="Niu S.C."/>
            <person name="Liu Z.J."/>
        </authorList>
    </citation>
    <scope>NUCLEOTIDE SEQUENCE [LARGE SCALE GENOMIC DNA]</scope>
    <source>
        <strain evidence="8">Lindl</strain>
    </source>
</reference>
<feature type="transmembrane region" description="Helical" evidence="7">
    <location>
        <begin position="191"/>
        <end position="213"/>
    </location>
</feature>
<dbReference type="PRINTS" id="PR00447">
    <property type="entry name" value="NATRESASSCMP"/>
</dbReference>
<feature type="transmembrane region" description="Helical" evidence="7">
    <location>
        <begin position="233"/>
        <end position="258"/>
    </location>
</feature>
<dbReference type="PIRSF" id="PIRSF037378">
    <property type="entry name" value="EIN2"/>
    <property type="match status" value="1"/>
</dbReference>
<feature type="region of interest" description="Disordered" evidence="6">
    <location>
        <begin position="613"/>
        <end position="658"/>
    </location>
</feature>
<evidence type="ECO:0000256" key="6">
    <source>
        <dbReference type="SAM" id="MobiDB-lite"/>
    </source>
</evidence>
<evidence type="ECO:0000256" key="1">
    <source>
        <dbReference type="ARBA" id="ARBA00004141"/>
    </source>
</evidence>
<protein>
    <submittedName>
        <fullName evidence="8">Uncharacterized protein</fullName>
    </submittedName>
</protein>
<evidence type="ECO:0000313" key="9">
    <source>
        <dbReference type="Proteomes" id="UP000775213"/>
    </source>
</evidence>
<feature type="transmembrane region" description="Helical" evidence="7">
    <location>
        <begin position="118"/>
        <end position="141"/>
    </location>
</feature>
<name>A0AAV7GFL6_DENCH</name>
<dbReference type="GO" id="GO:0015086">
    <property type="term" value="F:cadmium ion transmembrane transporter activity"/>
    <property type="evidence" value="ECO:0007669"/>
    <property type="project" value="TreeGrafter"/>
</dbReference>
<feature type="transmembrane region" description="Helical" evidence="7">
    <location>
        <begin position="153"/>
        <end position="171"/>
    </location>
</feature>
<comment type="similarity">
    <text evidence="2">Belongs to the NRAMP (TC 2.A.55) family.</text>
</comment>
<dbReference type="InterPro" id="IPR017187">
    <property type="entry name" value="EIN2"/>
</dbReference>
<feature type="transmembrane region" description="Helical" evidence="7">
    <location>
        <begin position="429"/>
        <end position="452"/>
    </location>
</feature>
<evidence type="ECO:0000256" key="7">
    <source>
        <dbReference type="SAM" id="Phobius"/>
    </source>
</evidence>
<dbReference type="GO" id="GO:0034755">
    <property type="term" value="P:iron ion transmembrane transport"/>
    <property type="evidence" value="ECO:0007669"/>
    <property type="project" value="TreeGrafter"/>
</dbReference>
<organism evidence="8 9">
    <name type="scientific">Dendrobium chrysotoxum</name>
    <name type="common">Orchid</name>
    <dbReference type="NCBI Taxonomy" id="161865"/>
    <lineage>
        <taxon>Eukaryota</taxon>
        <taxon>Viridiplantae</taxon>
        <taxon>Streptophyta</taxon>
        <taxon>Embryophyta</taxon>
        <taxon>Tracheophyta</taxon>
        <taxon>Spermatophyta</taxon>
        <taxon>Magnoliopsida</taxon>
        <taxon>Liliopsida</taxon>
        <taxon>Asparagales</taxon>
        <taxon>Orchidaceae</taxon>
        <taxon>Epidendroideae</taxon>
        <taxon>Malaxideae</taxon>
        <taxon>Dendrobiinae</taxon>
        <taxon>Dendrobium</taxon>
    </lineage>
</organism>
<evidence type="ECO:0000256" key="2">
    <source>
        <dbReference type="ARBA" id="ARBA00009965"/>
    </source>
</evidence>
<keyword evidence="4 7" id="KW-1133">Transmembrane helix</keyword>
<dbReference type="InterPro" id="IPR001046">
    <property type="entry name" value="NRAMP_fam"/>
</dbReference>
<dbReference type="GO" id="GO:0005384">
    <property type="term" value="F:manganese ion transmembrane transporter activity"/>
    <property type="evidence" value="ECO:0007669"/>
    <property type="project" value="TreeGrafter"/>
</dbReference>
<dbReference type="GO" id="GO:0009873">
    <property type="term" value="P:ethylene-activated signaling pathway"/>
    <property type="evidence" value="ECO:0007669"/>
    <property type="project" value="InterPro"/>
</dbReference>
<feature type="transmembrane region" description="Helical" evidence="7">
    <location>
        <begin position="47"/>
        <end position="68"/>
    </location>
</feature>
<keyword evidence="5 7" id="KW-0472">Membrane</keyword>
<comment type="caution">
    <text evidence="8">The sequence shown here is derived from an EMBL/GenBank/DDBJ whole genome shotgun (WGS) entry which is preliminary data.</text>
</comment>
<proteinExistence type="inferred from homology"/>
<evidence type="ECO:0000256" key="5">
    <source>
        <dbReference type="ARBA" id="ARBA00023136"/>
    </source>
</evidence>
<dbReference type="PANTHER" id="PTHR11706:SF75">
    <property type="entry name" value="ETHYLENE-INSENSITIVE PROTEIN 2"/>
    <property type="match status" value="1"/>
</dbReference>
<feature type="transmembrane region" description="Helical" evidence="7">
    <location>
        <begin position="89"/>
        <end position="112"/>
    </location>
</feature>
<evidence type="ECO:0000256" key="4">
    <source>
        <dbReference type="ARBA" id="ARBA00022989"/>
    </source>
</evidence>
<keyword evidence="9" id="KW-1185">Reference proteome</keyword>
<dbReference type="EMBL" id="JAGFBR010000015">
    <property type="protein sequence ID" value="KAH0454523.1"/>
    <property type="molecule type" value="Genomic_DNA"/>
</dbReference>
<dbReference type="Proteomes" id="UP000775213">
    <property type="component" value="Unassembled WGS sequence"/>
</dbReference>
<accession>A0AAV7GFL6</accession>
<sequence length="1302" mass="143317">MAIGGFGGATTHIFPSLGPAILVSMTYIDLGKWLVAVEGGARFGFELVLTVLIFNCIAILCQFLSTGIGMVTRKNLAEICSEEYTKLPCLLLGVQAELSMIISDLTMVLGIAQGVNLLFGMDLLSCILFAILGAILLPFLINLSDNNGKAAEFFVYIAAFALLFYVFGVLISQPEVPVIDEFLPKLSGENAYAVMALLGANIMSHNFYIHSAIIQQQGRQSNVALGALFHDHFFAILFVFTGIFLVNYVLITSAAAVFGNTDVVALNFQDISLVMEQIFKNPIAPVAFLLVLLFSCQITALNRNIGSQVILQHFFATKISGLVLQIFSKAFTVILALFCAKIGGAEGIYQSLIVSQIILGMLVPSATIPLFRVASSRFIMGAFKISWYIEILALLAFFGMITVNFIFIVEILFGNSSWAINLRESNVTGTIILFTLLILGFTSICFTIYLAVTPLKSASSIPDAQISIRVSQNDLPEFFERIEESNLEVKEYNEDMESMAEATFEKYVESQSDKSTIEYNPDVSQATIDSDHDSQQSTYGSNINVDVTSPTYHSEGSAYMTEERISDVRYEDSIEPLHGEESFHQQTAFAEPVAMNLRSEIGLHTVKDNEAEDALEPEELTKDSFPPLISESPKPVNIAKGTSKDGGNGSGSLSKLSGLGRAGRRQFATILDEFWGNLFDFHGKLTQDASSKRLNVLLGLDFKATNSFGKADTTAAETSKFLSTDAEKGQPFLPSSGEYSSPNQMKVQGADLPFGVRMGNLSWSSMQRADAVVQSSRSNVFDLAERTYSSLHLPHCSDDRDYQPATIHGCQIASFLEGINTGRTPYSISTQNLPPTTKFSASYVSPLRDQIMYSHGQNRFASTGTSSLQNPALSRISTLQAERPYFESHLMGPTEHAISPAYTKKYHSSPDISAIIATARSSYLNEGKQSTPIGPQTSFGRMASEQSQYLNPLSRTGVPLAFNELSPKMHKEILPLQPSLNPETKSLFSRQPFEELFGMMGGDRSGGNVGVAGTSSSPAEEAFPYADSEAKLLYSLRFCIMKLLKLDGSDWLFRQGGGADEELIDQVAVAEKCLHIDSSEMIQPYADEFQYLPSDWKLNSVKRSEESDICRLTLPNCGDGCVWRAALIVSFGVWCIQRILELLVVESRPELWGKYTYVLNRLQGIIEPAFSKRRLSLRSCTCLDISIKCLTNFSSSSTNGVPFAREKDSQKSLTSASMVLDLIKDVETAVSNRKGRTGTAAGDVAFPKGKENLASVLKRYKRRLSSKQQGPQEGFFFFFFALLHFQFTILFFNMYLDAIRMH</sequence>
<feature type="transmembrane region" description="Helical" evidence="7">
    <location>
        <begin position="349"/>
        <end position="373"/>
    </location>
</feature>